<accession>A0A1C3JL04</accession>
<organism evidence="3 4">
    <name type="scientific">Vibrio celticus</name>
    <dbReference type="NCBI Taxonomy" id="446372"/>
    <lineage>
        <taxon>Bacteria</taxon>
        <taxon>Pseudomonadati</taxon>
        <taxon>Pseudomonadota</taxon>
        <taxon>Gammaproteobacteria</taxon>
        <taxon>Vibrionales</taxon>
        <taxon>Vibrionaceae</taxon>
        <taxon>Vibrio</taxon>
    </lineage>
</organism>
<dbReference type="RefSeq" id="WP_065677907.1">
    <property type="nucleotide sequence ID" value="NZ_AP025463.1"/>
</dbReference>
<keyword evidence="2" id="KW-0812">Transmembrane</keyword>
<keyword evidence="2" id="KW-0472">Membrane</keyword>
<dbReference type="Proteomes" id="UP000092819">
    <property type="component" value="Unassembled WGS sequence"/>
</dbReference>
<evidence type="ECO:0000256" key="2">
    <source>
        <dbReference type="SAM" id="Phobius"/>
    </source>
</evidence>
<sequence>MSDLQKLKNRRAKLRKFKERSHIRSVPKMNEGNRHLQGDADIGALTFADMSQEYSEHIRNFDTSASNEEVNALLKVLDDQIDPMEHILEPVFLSLFDGTMRAFKIGTKQGITASRLYNECKSFSYNTSSNGSLMLDSYTEHLNERENITKYNERADYRKGKLDYGSSDTSQNLNMRDGGKMSAAKKEHFNGDSTASDGYGGQNEIYENSTHAKGVDKESQRTEIDHIVPCAEICNNLKKNKGLSDSDIKDIINIEENLTATSFENNRGKGIGKFDKSRDELQKEIDQGYIKEEGDLSNENLEVRKNMVKEMDSAQQAIDTKTNQTVITNFVESEKSFQNRTEKEYRALKAKQGREVDEKELKQHVDEKLKGRKEVRSNISNDAYNSAANQSLGDVIIFMIKPLYYELKDCFINGIEEGVNVNSFKSALSIRVNRIKAFVMKKAGDTLKDGLFSFFKNFLSMLLEGIVNCFVGVFKSIFRMIKEGFKVLMQIAPILQDKSKTMAEKGDAILKLAATSLSIFASIGIESWLNSTGIGEPWSIMISSVLTAVLTSLVLYLLDQLDLFGLKKEARLNRIDEILELRAGKTKEEMFSMVRVLS</sequence>
<evidence type="ECO:0000256" key="1">
    <source>
        <dbReference type="SAM" id="MobiDB-lite"/>
    </source>
</evidence>
<evidence type="ECO:0000313" key="4">
    <source>
        <dbReference type="Proteomes" id="UP000092819"/>
    </source>
</evidence>
<feature type="region of interest" description="Disordered" evidence="1">
    <location>
        <begin position="188"/>
        <end position="220"/>
    </location>
</feature>
<dbReference type="AlphaFoldDB" id="A0A1C3JL04"/>
<feature type="transmembrane region" description="Helical" evidence="2">
    <location>
        <begin position="458"/>
        <end position="478"/>
    </location>
</feature>
<feature type="transmembrane region" description="Helical" evidence="2">
    <location>
        <begin position="537"/>
        <end position="558"/>
    </location>
</feature>
<dbReference type="EMBL" id="FLQZ01000187">
    <property type="protein sequence ID" value="SBT15871.1"/>
    <property type="molecule type" value="Genomic_DNA"/>
</dbReference>
<evidence type="ECO:0000313" key="3">
    <source>
        <dbReference type="EMBL" id="SBT15871.1"/>
    </source>
</evidence>
<keyword evidence="2" id="KW-1133">Transmembrane helix</keyword>
<reference evidence="4" key="1">
    <citation type="submission" date="2016-06" db="EMBL/GenBank/DDBJ databases">
        <authorList>
            <person name="Rodrigo-Torres L."/>
            <person name="Arahal D.R."/>
        </authorList>
    </citation>
    <scope>NUCLEOTIDE SEQUENCE [LARGE SCALE GENOMIC DNA]</scope>
    <source>
        <strain evidence="4">CECT 7224</strain>
    </source>
</reference>
<proteinExistence type="predicted"/>
<name>A0A1C3JL04_9VIBR</name>
<keyword evidence="4" id="KW-1185">Reference proteome</keyword>
<protein>
    <submittedName>
        <fullName evidence="3">Uncharacterized protein</fullName>
    </submittedName>
</protein>
<feature type="transmembrane region" description="Helical" evidence="2">
    <location>
        <begin position="508"/>
        <end position="525"/>
    </location>
</feature>
<gene>
    <name evidence="3" type="ORF">VCE7224_04686</name>
</gene>